<evidence type="ECO:0000256" key="3">
    <source>
        <dbReference type="ARBA" id="ARBA00022603"/>
    </source>
</evidence>
<keyword evidence="3 7" id="KW-0489">Methyltransferase</keyword>
<evidence type="ECO:0000256" key="5">
    <source>
        <dbReference type="ARBA" id="ARBA00022691"/>
    </source>
</evidence>
<reference evidence="7 8" key="1">
    <citation type="journal article" date="2014" name="Genome Biol. Evol.">
        <title>The secreted proteins of Achlya hypogyna and Thraustotheca clavata identify the ancestral oomycete secretome and reveal gene acquisitions by horizontal gene transfer.</title>
        <authorList>
            <person name="Misner I."/>
            <person name="Blouin N."/>
            <person name="Leonard G."/>
            <person name="Richards T.A."/>
            <person name="Lane C.E."/>
        </authorList>
    </citation>
    <scope>NUCLEOTIDE SEQUENCE [LARGE SCALE GENOMIC DNA]</scope>
    <source>
        <strain evidence="7 8">ATCC 48635</strain>
    </source>
</reference>
<sequence length="222" mass="25069">MAVLARFARALSTKVRVRQHVNPLARRFEAPVALPDWPALFPAGSSTVHLDIGCARGVYLASLARKYPKQCFVGVEIREPLVLEALERLKEDDIRNVHVLHANMNMHIDAILSSFTPSLAVSSVSIFHPDPWMKKRHLKRRLVNPSFVQALAAHLAPTTPVYLQTDVPELFEYMVEVFAEHPQLFEEMPGPHETNAMGVPTDRETFVVDHGGDIYRTTFRVK</sequence>
<proteinExistence type="inferred from homology"/>
<dbReference type="PANTHER" id="PTHR23417">
    <property type="entry name" value="3-DEOXY-D-MANNO-OCTULOSONIC-ACID TRANSFERASE/TRNA GUANINE-N 7 - -METHYLTRANSFERASE"/>
    <property type="match status" value="1"/>
</dbReference>
<keyword evidence="4 7" id="KW-0808">Transferase</keyword>
<evidence type="ECO:0000256" key="1">
    <source>
        <dbReference type="ARBA" id="ARBA00000142"/>
    </source>
</evidence>
<organism evidence="7 8">
    <name type="scientific">Achlya hypogyna</name>
    <name type="common">Oomycete</name>
    <name type="synonym">Protoachlya hypogyna</name>
    <dbReference type="NCBI Taxonomy" id="1202772"/>
    <lineage>
        <taxon>Eukaryota</taxon>
        <taxon>Sar</taxon>
        <taxon>Stramenopiles</taxon>
        <taxon>Oomycota</taxon>
        <taxon>Saprolegniomycetes</taxon>
        <taxon>Saprolegniales</taxon>
        <taxon>Achlyaceae</taxon>
        <taxon>Achlya</taxon>
    </lineage>
</organism>
<dbReference type="OrthoDB" id="47276at2759"/>
<evidence type="ECO:0000313" key="8">
    <source>
        <dbReference type="Proteomes" id="UP000243579"/>
    </source>
</evidence>
<dbReference type="SUPFAM" id="SSF53335">
    <property type="entry name" value="S-adenosyl-L-methionine-dependent methyltransferases"/>
    <property type="match status" value="1"/>
</dbReference>
<dbReference type="InterPro" id="IPR003358">
    <property type="entry name" value="tRNA_(Gua-N-7)_MeTrfase_Trmb"/>
</dbReference>
<dbReference type="PROSITE" id="PS51625">
    <property type="entry name" value="SAM_MT_TRMB"/>
    <property type="match status" value="1"/>
</dbReference>
<evidence type="ECO:0000313" key="7">
    <source>
        <dbReference type="EMBL" id="OQR97015.1"/>
    </source>
</evidence>
<evidence type="ECO:0000256" key="4">
    <source>
        <dbReference type="ARBA" id="ARBA00022679"/>
    </source>
</evidence>
<accession>A0A1V9ZGA8</accession>
<dbReference type="EC" id="2.1.1.33" evidence="2"/>
<name>A0A1V9ZGA8_ACHHY</name>
<dbReference type="HAMAP" id="MF_01057">
    <property type="entry name" value="tRNA_methyltr_TrmB"/>
    <property type="match status" value="1"/>
</dbReference>
<dbReference type="Gene3D" id="3.40.50.150">
    <property type="entry name" value="Vaccinia Virus protein VP39"/>
    <property type="match status" value="1"/>
</dbReference>
<evidence type="ECO:0000256" key="2">
    <source>
        <dbReference type="ARBA" id="ARBA00011977"/>
    </source>
</evidence>
<dbReference type="PANTHER" id="PTHR23417:SF21">
    <property type="entry name" value="TRNA (GUANINE-N(7)-)-METHYLTRANSFERASE"/>
    <property type="match status" value="1"/>
</dbReference>
<evidence type="ECO:0000256" key="6">
    <source>
        <dbReference type="ARBA" id="ARBA00022694"/>
    </source>
</evidence>
<keyword evidence="6" id="KW-0819">tRNA processing</keyword>
<comment type="caution">
    <text evidence="7">The sequence shown here is derived from an EMBL/GenBank/DDBJ whole genome shotgun (WGS) entry which is preliminary data.</text>
</comment>
<dbReference type="EMBL" id="JNBR01000124">
    <property type="protein sequence ID" value="OQR97015.1"/>
    <property type="molecule type" value="Genomic_DNA"/>
</dbReference>
<keyword evidence="8" id="KW-1185">Reference proteome</keyword>
<dbReference type="STRING" id="1202772.A0A1V9ZGA8"/>
<dbReference type="Pfam" id="PF02390">
    <property type="entry name" value="Methyltransf_4"/>
    <property type="match status" value="1"/>
</dbReference>
<dbReference type="InterPro" id="IPR055361">
    <property type="entry name" value="tRNA_methyltr_TrmB_bact"/>
</dbReference>
<dbReference type="AlphaFoldDB" id="A0A1V9ZGA8"/>
<protein>
    <recommendedName>
        <fullName evidence="2">tRNA (guanine(46)-N(7))-methyltransferase</fullName>
        <ecNumber evidence="2">2.1.1.33</ecNumber>
    </recommendedName>
</protein>
<dbReference type="CDD" id="cd02440">
    <property type="entry name" value="AdoMet_MTases"/>
    <property type="match status" value="1"/>
</dbReference>
<dbReference type="NCBIfam" id="TIGR00091">
    <property type="entry name" value="tRNA (guanosine(46)-N7)-methyltransferase TrmB"/>
    <property type="match status" value="1"/>
</dbReference>
<keyword evidence="5" id="KW-0949">S-adenosyl-L-methionine</keyword>
<comment type="catalytic activity">
    <reaction evidence="1">
        <text>guanosine(46) in tRNA + S-adenosyl-L-methionine = N(7)-methylguanosine(46) in tRNA + S-adenosyl-L-homocysteine</text>
        <dbReference type="Rhea" id="RHEA:42708"/>
        <dbReference type="Rhea" id="RHEA-COMP:10188"/>
        <dbReference type="Rhea" id="RHEA-COMP:10189"/>
        <dbReference type="ChEBI" id="CHEBI:57856"/>
        <dbReference type="ChEBI" id="CHEBI:59789"/>
        <dbReference type="ChEBI" id="CHEBI:74269"/>
        <dbReference type="ChEBI" id="CHEBI:74480"/>
        <dbReference type="EC" id="2.1.1.33"/>
    </reaction>
</comment>
<dbReference type="GO" id="GO:0008176">
    <property type="term" value="F:tRNA (guanine(46)-N7)-methyltransferase activity"/>
    <property type="evidence" value="ECO:0007669"/>
    <property type="project" value="UniProtKB-EC"/>
</dbReference>
<dbReference type="GO" id="GO:0043527">
    <property type="term" value="C:tRNA methyltransferase complex"/>
    <property type="evidence" value="ECO:0007669"/>
    <property type="project" value="TreeGrafter"/>
</dbReference>
<dbReference type="Proteomes" id="UP000243579">
    <property type="component" value="Unassembled WGS sequence"/>
</dbReference>
<gene>
    <name evidence="7" type="ORF">ACHHYP_12928</name>
</gene>
<dbReference type="InterPro" id="IPR029063">
    <property type="entry name" value="SAM-dependent_MTases_sf"/>
</dbReference>